<dbReference type="Proteomes" id="UP000183832">
    <property type="component" value="Unassembled WGS sequence"/>
</dbReference>
<keyword evidence="1" id="KW-0812">Transmembrane</keyword>
<protein>
    <submittedName>
        <fullName evidence="2">CLUMA_CG010159, isoform A</fullName>
    </submittedName>
</protein>
<evidence type="ECO:0000313" key="3">
    <source>
        <dbReference type="Proteomes" id="UP000183832"/>
    </source>
</evidence>
<proteinExistence type="predicted"/>
<keyword evidence="1" id="KW-0472">Membrane</keyword>
<gene>
    <name evidence="2" type="ORF">CLUMA_CG010159</name>
</gene>
<sequence>MVTHAWKSGEAKSLCDKTKILLWHVKGITSLNLLVSVVLICFSILCDMRKEFMEVTMSR</sequence>
<keyword evidence="3" id="KW-1185">Reference proteome</keyword>
<evidence type="ECO:0000256" key="1">
    <source>
        <dbReference type="SAM" id="Phobius"/>
    </source>
</evidence>
<accession>A0A1J1I867</accession>
<evidence type="ECO:0000313" key="2">
    <source>
        <dbReference type="EMBL" id="CRK96477.1"/>
    </source>
</evidence>
<organism evidence="2 3">
    <name type="scientific">Clunio marinus</name>
    <dbReference type="NCBI Taxonomy" id="568069"/>
    <lineage>
        <taxon>Eukaryota</taxon>
        <taxon>Metazoa</taxon>
        <taxon>Ecdysozoa</taxon>
        <taxon>Arthropoda</taxon>
        <taxon>Hexapoda</taxon>
        <taxon>Insecta</taxon>
        <taxon>Pterygota</taxon>
        <taxon>Neoptera</taxon>
        <taxon>Endopterygota</taxon>
        <taxon>Diptera</taxon>
        <taxon>Nematocera</taxon>
        <taxon>Chironomoidea</taxon>
        <taxon>Chironomidae</taxon>
        <taxon>Clunio</taxon>
    </lineage>
</organism>
<keyword evidence="1" id="KW-1133">Transmembrane helix</keyword>
<dbReference type="EMBL" id="CVRI01000044">
    <property type="protein sequence ID" value="CRK96477.1"/>
    <property type="molecule type" value="Genomic_DNA"/>
</dbReference>
<name>A0A1J1I867_9DIPT</name>
<dbReference type="AlphaFoldDB" id="A0A1J1I867"/>
<reference evidence="2 3" key="1">
    <citation type="submission" date="2015-04" db="EMBL/GenBank/DDBJ databases">
        <authorList>
            <person name="Syromyatnikov M.Y."/>
            <person name="Popov V.N."/>
        </authorList>
    </citation>
    <scope>NUCLEOTIDE SEQUENCE [LARGE SCALE GENOMIC DNA]</scope>
</reference>
<feature type="transmembrane region" description="Helical" evidence="1">
    <location>
        <begin position="20"/>
        <end position="45"/>
    </location>
</feature>